<feature type="binding site" evidence="1">
    <location>
        <position position="141"/>
    </location>
    <ligand>
        <name>substrate</name>
    </ligand>
</feature>
<dbReference type="GO" id="GO:0046656">
    <property type="term" value="P:folic acid biosynthetic process"/>
    <property type="evidence" value="ECO:0007669"/>
    <property type="project" value="InterPro"/>
</dbReference>
<dbReference type="InterPro" id="IPR000086">
    <property type="entry name" value="NUDIX_hydrolase_dom"/>
</dbReference>
<dbReference type="InterPro" id="IPR015797">
    <property type="entry name" value="NUDIX_hydrolase-like_dom_sf"/>
</dbReference>
<feature type="binding site" evidence="2">
    <location>
        <position position="61"/>
    </location>
    <ligand>
        <name>Mg(2+)</name>
        <dbReference type="ChEBI" id="CHEBI:18420"/>
    </ligand>
</feature>
<dbReference type="PANTHER" id="PTHR43736">
    <property type="entry name" value="ADP-RIBOSE PYROPHOSPHATASE"/>
    <property type="match status" value="1"/>
</dbReference>
<organism evidence="4 5">
    <name type="scientific">Hydromonas duriensis</name>
    <dbReference type="NCBI Taxonomy" id="1527608"/>
    <lineage>
        <taxon>Bacteria</taxon>
        <taxon>Pseudomonadati</taxon>
        <taxon>Pseudomonadota</taxon>
        <taxon>Betaproteobacteria</taxon>
        <taxon>Burkholderiales</taxon>
        <taxon>Burkholderiaceae</taxon>
        <taxon>Hydromonas</taxon>
    </lineage>
</organism>
<evidence type="ECO:0000313" key="4">
    <source>
        <dbReference type="EMBL" id="TDR32778.1"/>
    </source>
</evidence>
<protein>
    <submittedName>
        <fullName evidence="4">Dihydroneopterin triphosphate pyrophosphatase</fullName>
    </submittedName>
</protein>
<dbReference type="CDD" id="cd04664">
    <property type="entry name" value="NUDIX_DHNTPase_like"/>
    <property type="match status" value="1"/>
</dbReference>
<comment type="cofactor">
    <cofactor evidence="2">
        <name>Mg(2+)</name>
        <dbReference type="ChEBI" id="CHEBI:18420"/>
    </cofactor>
    <text evidence="2">Binds 1 Mg(2+) ion per subunit.</text>
</comment>
<gene>
    <name evidence="4" type="ORF">DFR44_10274</name>
</gene>
<feature type="binding site" evidence="1">
    <location>
        <position position="26"/>
    </location>
    <ligand>
        <name>substrate</name>
    </ligand>
</feature>
<dbReference type="EMBL" id="SNZE01000002">
    <property type="protein sequence ID" value="TDR32778.1"/>
    <property type="molecule type" value="Genomic_DNA"/>
</dbReference>
<dbReference type="OrthoDB" id="7066556at2"/>
<dbReference type="Pfam" id="PF00293">
    <property type="entry name" value="NUDIX"/>
    <property type="match status" value="1"/>
</dbReference>
<keyword evidence="5" id="KW-1185">Reference proteome</keyword>
<evidence type="ECO:0000259" key="3">
    <source>
        <dbReference type="PROSITE" id="PS51462"/>
    </source>
</evidence>
<proteinExistence type="predicted"/>
<sequence>MLIKKIPISVLVVVYTPDLQVLMMKRTPKSQTGDFEKNFWQCITGSLDFLDEKPRDAAVRELFEETGLRADDFELQDWQHQSVYEIFPEWRHRYAEGVVENVEHWFGLRVPSTRLHIQLEPQEHTEYKWLPFEEAATLCFSWNNANAIRSLPERNQ</sequence>
<dbReference type="GO" id="GO:0019177">
    <property type="term" value="F:dihydroneopterin triphosphate pyrophosphohydrolase activity"/>
    <property type="evidence" value="ECO:0007669"/>
    <property type="project" value="InterPro"/>
</dbReference>
<accession>A0A4R6YB37</accession>
<dbReference type="AlphaFoldDB" id="A0A4R6YB37"/>
<name>A0A4R6YB37_9BURK</name>
<evidence type="ECO:0000313" key="5">
    <source>
        <dbReference type="Proteomes" id="UP000294480"/>
    </source>
</evidence>
<dbReference type="Proteomes" id="UP000294480">
    <property type="component" value="Unassembled WGS sequence"/>
</dbReference>
<dbReference type="RefSeq" id="WP_133618956.1">
    <property type="nucleotide sequence ID" value="NZ_SNZE01000002.1"/>
</dbReference>
<dbReference type="PANTHER" id="PTHR43736:SF1">
    <property type="entry name" value="DIHYDRONEOPTERIN TRIPHOSPHATE DIPHOSPHATASE"/>
    <property type="match status" value="1"/>
</dbReference>
<keyword evidence="2" id="KW-0460">Magnesium</keyword>
<dbReference type="InterPro" id="IPR003564">
    <property type="entry name" value="DHNTPase"/>
</dbReference>
<comment type="caution">
    <text evidence="4">The sequence shown here is derived from an EMBL/GenBank/DDBJ whole genome shotgun (WGS) entry which is preliminary data.</text>
</comment>
<dbReference type="PROSITE" id="PS51462">
    <property type="entry name" value="NUDIX"/>
    <property type="match status" value="1"/>
</dbReference>
<evidence type="ECO:0000256" key="2">
    <source>
        <dbReference type="PIRSR" id="PIRSR603564-2"/>
    </source>
</evidence>
<dbReference type="GO" id="GO:0008828">
    <property type="term" value="F:dATP diphosphatase activity"/>
    <property type="evidence" value="ECO:0007669"/>
    <property type="project" value="InterPro"/>
</dbReference>
<feature type="binding site" evidence="2">
    <location>
        <position position="65"/>
    </location>
    <ligand>
        <name>Mg(2+)</name>
        <dbReference type="ChEBI" id="CHEBI:18420"/>
    </ligand>
</feature>
<feature type="binding site" evidence="2">
    <location>
        <position position="123"/>
    </location>
    <ligand>
        <name>Mg(2+)</name>
        <dbReference type="ChEBI" id="CHEBI:18420"/>
    </ligand>
</feature>
<feature type="binding site" evidence="1">
    <location>
        <position position="5"/>
    </location>
    <ligand>
        <name>substrate</name>
    </ligand>
</feature>
<evidence type="ECO:0000256" key="1">
    <source>
        <dbReference type="PIRSR" id="PIRSR603564-1"/>
    </source>
</evidence>
<feature type="binding site" evidence="1">
    <location>
        <position position="44"/>
    </location>
    <ligand>
        <name>substrate</name>
    </ligand>
</feature>
<dbReference type="NCBIfam" id="NF006961">
    <property type="entry name" value="PRK09438.1"/>
    <property type="match status" value="1"/>
</dbReference>
<keyword evidence="2" id="KW-0479">Metal-binding</keyword>
<feature type="domain" description="Nudix hydrolase" evidence="3">
    <location>
        <begin position="5"/>
        <end position="152"/>
    </location>
</feature>
<reference evidence="4 5" key="1">
    <citation type="submission" date="2019-03" db="EMBL/GenBank/DDBJ databases">
        <title>Genomic Encyclopedia of Type Strains, Phase IV (KMG-IV): sequencing the most valuable type-strain genomes for metagenomic binning, comparative biology and taxonomic classification.</title>
        <authorList>
            <person name="Goeker M."/>
        </authorList>
    </citation>
    <scope>NUCLEOTIDE SEQUENCE [LARGE SCALE GENOMIC DNA]</scope>
    <source>
        <strain evidence="4 5">DSM 102852</strain>
    </source>
</reference>
<dbReference type="PRINTS" id="PR01404">
    <property type="entry name" value="NPPPHYDRLASE"/>
</dbReference>
<dbReference type="SUPFAM" id="SSF55811">
    <property type="entry name" value="Nudix"/>
    <property type="match status" value="1"/>
</dbReference>
<dbReference type="Gene3D" id="3.90.79.10">
    <property type="entry name" value="Nucleoside Triphosphate Pyrophosphohydrolase"/>
    <property type="match status" value="1"/>
</dbReference>
<dbReference type="GO" id="GO:0046872">
    <property type="term" value="F:metal ion binding"/>
    <property type="evidence" value="ECO:0007669"/>
    <property type="project" value="UniProtKB-KW"/>
</dbReference>